<comment type="caution">
    <text evidence="1">The sequence shown here is derived from an EMBL/GenBank/DDBJ whole genome shotgun (WGS) entry which is preliminary data.</text>
</comment>
<evidence type="ECO:0000313" key="1">
    <source>
        <dbReference type="EMBL" id="MCW1932610.1"/>
    </source>
</evidence>
<dbReference type="Proteomes" id="UP001208938">
    <property type="component" value="Unassembled WGS sequence"/>
</dbReference>
<organism evidence="1 2">
    <name type="scientific">Pararhodobacter zhoushanensis</name>
    <dbReference type="NCBI Taxonomy" id="2479545"/>
    <lineage>
        <taxon>Bacteria</taxon>
        <taxon>Pseudomonadati</taxon>
        <taxon>Pseudomonadota</taxon>
        <taxon>Alphaproteobacteria</taxon>
        <taxon>Rhodobacterales</taxon>
        <taxon>Paracoccaceae</taxon>
        <taxon>Pararhodobacter</taxon>
    </lineage>
</organism>
<evidence type="ECO:0000313" key="2">
    <source>
        <dbReference type="Proteomes" id="UP001208938"/>
    </source>
</evidence>
<dbReference type="EMBL" id="JAPDFL010000001">
    <property type="protein sequence ID" value="MCW1932610.1"/>
    <property type="molecule type" value="Genomic_DNA"/>
</dbReference>
<gene>
    <name evidence="1" type="ORF">OKW52_10170</name>
</gene>
<protein>
    <submittedName>
        <fullName evidence="1">Uncharacterized protein</fullName>
    </submittedName>
</protein>
<proteinExistence type="predicted"/>
<reference evidence="1 2" key="1">
    <citation type="submission" date="2022-10" db="EMBL/GenBank/DDBJ databases">
        <title>Pararhodobacter sp. nov., isolated from marine algae.</title>
        <authorList>
            <person name="Choi B.J."/>
            <person name="Kim J.M."/>
            <person name="Lee J.K."/>
            <person name="Choi D.G."/>
            <person name="Jeon C.O."/>
        </authorList>
    </citation>
    <scope>NUCLEOTIDE SEQUENCE [LARGE SCALE GENOMIC DNA]</scope>
    <source>
        <strain evidence="1 2">ZQ420</strain>
    </source>
</reference>
<accession>A0ABT3GYR9</accession>
<keyword evidence="2" id="KW-1185">Reference proteome</keyword>
<dbReference type="RefSeq" id="WP_264505596.1">
    <property type="nucleotide sequence ID" value="NZ_JAPDFL010000001.1"/>
</dbReference>
<name>A0ABT3GYR9_9RHOB</name>
<sequence length="89" mass="10287">MKDYIAAGGCPARFWDLTPRLFVLEMEGMVARQQREQAMVWWGATMPRMKKPPSFEEFTGIKPRRGQNLAACIAAWDRIDRALMRNKKG</sequence>